<evidence type="ECO:0000313" key="1">
    <source>
        <dbReference type="EMBL" id="KAH7678974.1"/>
    </source>
</evidence>
<proteinExistence type="predicted"/>
<keyword evidence="1" id="KW-0436">Ligase</keyword>
<name>A0ACB7VW40_DIOAL</name>
<dbReference type="Proteomes" id="UP000827976">
    <property type="component" value="Chromosome 6"/>
</dbReference>
<evidence type="ECO:0000313" key="2">
    <source>
        <dbReference type="Proteomes" id="UP000827976"/>
    </source>
</evidence>
<reference evidence="2" key="1">
    <citation type="journal article" date="2022" name="Nat. Commun.">
        <title>Chromosome evolution and the genetic basis of agronomically important traits in greater yam.</title>
        <authorList>
            <person name="Bredeson J.V."/>
            <person name="Lyons J.B."/>
            <person name="Oniyinde I.O."/>
            <person name="Okereke N.R."/>
            <person name="Kolade O."/>
            <person name="Nnabue I."/>
            <person name="Nwadili C.O."/>
            <person name="Hribova E."/>
            <person name="Parker M."/>
            <person name="Nwogha J."/>
            <person name="Shu S."/>
            <person name="Carlson J."/>
            <person name="Kariba R."/>
            <person name="Muthemba S."/>
            <person name="Knop K."/>
            <person name="Barton G.J."/>
            <person name="Sherwood A.V."/>
            <person name="Lopez-Montes A."/>
            <person name="Asiedu R."/>
            <person name="Jamnadass R."/>
            <person name="Muchugi A."/>
            <person name="Goodstein D."/>
            <person name="Egesi C.N."/>
            <person name="Featherston J."/>
            <person name="Asfaw A."/>
            <person name="Simpson G.G."/>
            <person name="Dolezel J."/>
            <person name="Hendre P.S."/>
            <person name="Van Deynze A."/>
            <person name="Kumar P.L."/>
            <person name="Obidiegwu J.E."/>
            <person name="Bhattacharjee R."/>
            <person name="Rokhsar D.S."/>
        </authorList>
    </citation>
    <scope>NUCLEOTIDE SEQUENCE [LARGE SCALE GENOMIC DNA]</scope>
    <source>
        <strain evidence="2">cv. TDa95/00328</strain>
    </source>
</reference>
<keyword evidence="2" id="KW-1185">Reference proteome</keyword>
<protein>
    <submittedName>
        <fullName evidence="1">RNA polymerase II associated factor Paf1 protein</fullName>
        <ecNumber evidence="1">6.1.1.14</ecNumber>
    </submittedName>
</protein>
<organism evidence="1 2">
    <name type="scientific">Dioscorea alata</name>
    <name type="common">Purple yam</name>
    <dbReference type="NCBI Taxonomy" id="55571"/>
    <lineage>
        <taxon>Eukaryota</taxon>
        <taxon>Viridiplantae</taxon>
        <taxon>Streptophyta</taxon>
        <taxon>Embryophyta</taxon>
        <taxon>Tracheophyta</taxon>
        <taxon>Spermatophyta</taxon>
        <taxon>Magnoliopsida</taxon>
        <taxon>Liliopsida</taxon>
        <taxon>Dioscoreales</taxon>
        <taxon>Dioscoreaceae</taxon>
        <taxon>Dioscorea</taxon>
    </lineage>
</organism>
<dbReference type="EC" id="6.1.1.14" evidence="1"/>
<sequence length="172" mass="19961">MDRMEITQFTYFQQAGSLRLLLVSVEITHGLERILMLLQGVDHFKKIRCEDRFVTVTIDGDPTADSELYNKLDRSIRDEHESQAIMKSYVVNSSDPLKLEKFMAYMVPAPDELSKDIYDESEDVLDSWVREYHWDVLAATQTPGEAVMNWFQGTTDVVGQFIWGFETPRIRT</sequence>
<comment type="caution">
    <text evidence="1">The sequence shown here is derived from an EMBL/GenBank/DDBJ whole genome shotgun (WGS) entry which is preliminary data.</text>
</comment>
<accession>A0ACB7VW40</accession>
<dbReference type="EMBL" id="CM037016">
    <property type="protein sequence ID" value="KAH7678974.1"/>
    <property type="molecule type" value="Genomic_DNA"/>
</dbReference>
<gene>
    <name evidence="1" type="ORF">IHE45_06G028900</name>
</gene>